<dbReference type="OrthoDB" id="9758243at2"/>
<evidence type="ECO:0000313" key="1">
    <source>
        <dbReference type="EMBL" id="SHG37632.1"/>
    </source>
</evidence>
<dbReference type="STRING" id="1123382.SAMN02745221_00040"/>
<evidence type="ECO:0000313" key="2">
    <source>
        <dbReference type="Proteomes" id="UP000242329"/>
    </source>
</evidence>
<keyword evidence="2" id="KW-1185">Reference proteome</keyword>
<organism evidence="1 2">
    <name type="scientific">Thermosyntropha lipolytica DSM 11003</name>
    <dbReference type="NCBI Taxonomy" id="1123382"/>
    <lineage>
        <taxon>Bacteria</taxon>
        <taxon>Bacillati</taxon>
        <taxon>Bacillota</taxon>
        <taxon>Clostridia</taxon>
        <taxon>Eubacteriales</taxon>
        <taxon>Syntrophomonadaceae</taxon>
        <taxon>Thermosyntropha</taxon>
    </lineage>
</organism>
<reference evidence="2" key="1">
    <citation type="submission" date="2016-11" db="EMBL/GenBank/DDBJ databases">
        <authorList>
            <person name="Varghese N."/>
            <person name="Submissions S."/>
        </authorList>
    </citation>
    <scope>NUCLEOTIDE SEQUENCE [LARGE SCALE GENOMIC DNA]</scope>
    <source>
        <strain evidence="2">DSM 11003</strain>
    </source>
</reference>
<dbReference type="RefSeq" id="WP_073088769.1">
    <property type="nucleotide sequence ID" value="NZ_FQWY01000002.1"/>
</dbReference>
<gene>
    <name evidence="1" type="ORF">SAMN02745221_00040</name>
</gene>
<proteinExistence type="predicted"/>
<dbReference type="AlphaFoldDB" id="A0A1M5JAP8"/>
<accession>A0A1M5JAP8</accession>
<dbReference type="EMBL" id="FQWY01000002">
    <property type="protein sequence ID" value="SHG37632.1"/>
    <property type="molecule type" value="Genomic_DNA"/>
</dbReference>
<sequence length="308" mass="36131">MHQQHPKGKDFKNFTKIELPAASLDIELDELDIMGNLGNVKNFSSFSKLFLNRFTEEELYAMLKAIGMIKHLGEMGFSDIQMVIDRDENDIHYLNLYWKEPLPENQLLDLRVSESLFMPAKEFFAANEEVLPYDMIVIEWLSSRNPLGTFTAERPQLPGQKSPGLGILKYCFKLLYNVSSQIFKDGYFDIPTHMHGAIMYSKQFKFFDPVQEAMVRAITRDLKEYSLADISWGIITGTIIDIAENKPAVYEPSEQVHYISERMAKYFHSPQYINTFQEHYHKKKYRLLYEEMVRKREEILSHTRIEDL</sequence>
<protein>
    <submittedName>
        <fullName evidence="1">Uncharacterized protein</fullName>
    </submittedName>
</protein>
<name>A0A1M5JAP8_9FIRM</name>
<dbReference type="Proteomes" id="UP000242329">
    <property type="component" value="Unassembled WGS sequence"/>
</dbReference>